<dbReference type="EMBL" id="JBCEZU010000434">
    <property type="protein sequence ID" value="KAK9519008.1"/>
    <property type="molecule type" value="Genomic_DNA"/>
</dbReference>
<sequence length="116" mass="12234">MQQTLADALGSRDSLSPVPGPTTASGSHVRLPTAALISAPLRWGSVGKHLFPRPTLLHLSGVAASACKQGGANGPSPEFFMVPRQSKQTNWRILRNSLLNILTVLQATSVAKSPQL</sequence>
<protein>
    <submittedName>
        <fullName evidence="2">Uncharacterized protein</fullName>
    </submittedName>
</protein>
<comment type="caution">
    <text evidence="2">The sequence shown here is derived from an EMBL/GenBank/DDBJ whole genome shotgun (WGS) entry which is preliminary data.</text>
</comment>
<evidence type="ECO:0000256" key="1">
    <source>
        <dbReference type="SAM" id="MobiDB-lite"/>
    </source>
</evidence>
<keyword evidence="3" id="KW-1185">Reference proteome</keyword>
<name>A0AAW1EA21_ZOAVI</name>
<accession>A0AAW1EA21</accession>
<evidence type="ECO:0000313" key="3">
    <source>
        <dbReference type="Proteomes" id="UP001488805"/>
    </source>
</evidence>
<feature type="region of interest" description="Disordered" evidence="1">
    <location>
        <begin position="1"/>
        <end position="27"/>
    </location>
</feature>
<gene>
    <name evidence="2" type="ORF">VZT92_021765</name>
</gene>
<organism evidence="2 3">
    <name type="scientific">Zoarces viviparus</name>
    <name type="common">Viviparous eelpout</name>
    <name type="synonym">Blennius viviparus</name>
    <dbReference type="NCBI Taxonomy" id="48416"/>
    <lineage>
        <taxon>Eukaryota</taxon>
        <taxon>Metazoa</taxon>
        <taxon>Chordata</taxon>
        <taxon>Craniata</taxon>
        <taxon>Vertebrata</taxon>
        <taxon>Euteleostomi</taxon>
        <taxon>Actinopterygii</taxon>
        <taxon>Neopterygii</taxon>
        <taxon>Teleostei</taxon>
        <taxon>Neoteleostei</taxon>
        <taxon>Acanthomorphata</taxon>
        <taxon>Eupercaria</taxon>
        <taxon>Perciformes</taxon>
        <taxon>Cottioidei</taxon>
        <taxon>Zoarcales</taxon>
        <taxon>Zoarcidae</taxon>
        <taxon>Zoarcinae</taxon>
        <taxon>Zoarces</taxon>
    </lineage>
</organism>
<dbReference type="Proteomes" id="UP001488805">
    <property type="component" value="Unassembled WGS sequence"/>
</dbReference>
<reference evidence="2 3" key="1">
    <citation type="journal article" date="2024" name="Genome Biol. Evol.">
        <title>Chromosome-level genome assembly of the viviparous eelpout Zoarces viviparus.</title>
        <authorList>
            <person name="Fuhrmann N."/>
            <person name="Brasseur M.V."/>
            <person name="Bakowski C.E."/>
            <person name="Podsiadlowski L."/>
            <person name="Prost S."/>
            <person name="Krehenwinkel H."/>
            <person name="Mayer C."/>
        </authorList>
    </citation>
    <scope>NUCLEOTIDE SEQUENCE [LARGE SCALE GENOMIC DNA]</scope>
    <source>
        <strain evidence="2">NO-MEL_2022_Ind0_liver</strain>
    </source>
</reference>
<proteinExistence type="predicted"/>
<dbReference type="AlphaFoldDB" id="A0AAW1EA21"/>
<evidence type="ECO:0000313" key="2">
    <source>
        <dbReference type="EMBL" id="KAK9519008.1"/>
    </source>
</evidence>